<feature type="region of interest" description="Disordered" evidence="2">
    <location>
        <begin position="143"/>
        <end position="213"/>
    </location>
</feature>
<feature type="compositionally biased region" description="Low complexity" evidence="2">
    <location>
        <begin position="152"/>
        <end position="166"/>
    </location>
</feature>
<dbReference type="GeneID" id="19174243"/>
<dbReference type="STRING" id="1182542.W9XI31"/>
<feature type="region of interest" description="Disordered" evidence="2">
    <location>
        <begin position="449"/>
        <end position="468"/>
    </location>
</feature>
<feature type="region of interest" description="Disordered" evidence="2">
    <location>
        <begin position="32"/>
        <end position="87"/>
    </location>
</feature>
<evidence type="ECO:0000313" key="3">
    <source>
        <dbReference type="EMBL" id="EXJ77005.1"/>
    </source>
</evidence>
<dbReference type="OrthoDB" id="66964at2759"/>
<keyword evidence="4" id="KW-1185">Reference proteome</keyword>
<dbReference type="RefSeq" id="XP_007738443.1">
    <property type="nucleotide sequence ID" value="XM_007740253.1"/>
</dbReference>
<proteinExistence type="predicted"/>
<organism evidence="3 4">
    <name type="scientific">Capronia epimyces CBS 606.96</name>
    <dbReference type="NCBI Taxonomy" id="1182542"/>
    <lineage>
        <taxon>Eukaryota</taxon>
        <taxon>Fungi</taxon>
        <taxon>Dikarya</taxon>
        <taxon>Ascomycota</taxon>
        <taxon>Pezizomycotina</taxon>
        <taxon>Eurotiomycetes</taxon>
        <taxon>Chaetothyriomycetidae</taxon>
        <taxon>Chaetothyriales</taxon>
        <taxon>Herpotrichiellaceae</taxon>
        <taxon>Capronia</taxon>
    </lineage>
</organism>
<evidence type="ECO:0000313" key="4">
    <source>
        <dbReference type="Proteomes" id="UP000019478"/>
    </source>
</evidence>
<feature type="region of interest" description="Disordered" evidence="2">
    <location>
        <begin position="311"/>
        <end position="356"/>
    </location>
</feature>
<feature type="coiled-coil region" evidence="1">
    <location>
        <begin position="511"/>
        <end position="538"/>
    </location>
</feature>
<dbReference type="HOGENOM" id="CLU_039528_0_0_1"/>
<dbReference type="Proteomes" id="UP000019478">
    <property type="component" value="Unassembled WGS sequence"/>
</dbReference>
<feature type="compositionally biased region" description="Low complexity" evidence="2">
    <location>
        <begin position="198"/>
        <end position="213"/>
    </location>
</feature>
<feature type="region of interest" description="Disordered" evidence="2">
    <location>
        <begin position="243"/>
        <end position="266"/>
    </location>
</feature>
<evidence type="ECO:0000256" key="1">
    <source>
        <dbReference type="SAM" id="Coils"/>
    </source>
</evidence>
<comment type="caution">
    <text evidence="3">The sequence shown here is derived from an EMBL/GenBank/DDBJ whole genome shotgun (WGS) entry which is preliminary data.</text>
</comment>
<name>W9XI31_9EURO</name>
<evidence type="ECO:0000256" key="2">
    <source>
        <dbReference type="SAM" id="MobiDB-lite"/>
    </source>
</evidence>
<gene>
    <name evidence="3" type="ORF">A1O3_10162</name>
</gene>
<dbReference type="EMBL" id="AMGY01000011">
    <property type="protein sequence ID" value="EXJ77005.1"/>
    <property type="molecule type" value="Genomic_DNA"/>
</dbReference>
<reference evidence="3 4" key="1">
    <citation type="submission" date="2013-03" db="EMBL/GenBank/DDBJ databases">
        <title>The Genome Sequence of Capronia epimyces CBS 606.96.</title>
        <authorList>
            <consortium name="The Broad Institute Genomics Platform"/>
            <person name="Cuomo C."/>
            <person name="de Hoog S."/>
            <person name="Gorbushina A."/>
            <person name="Walker B."/>
            <person name="Young S.K."/>
            <person name="Zeng Q."/>
            <person name="Gargeya S."/>
            <person name="Fitzgerald M."/>
            <person name="Haas B."/>
            <person name="Abouelleil A."/>
            <person name="Allen A.W."/>
            <person name="Alvarado L."/>
            <person name="Arachchi H.M."/>
            <person name="Berlin A.M."/>
            <person name="Chapman S.B."/>
            <person name="Gainer-Dewar J."/>
            <person name="Goldberg J."/>
            <person name="Griggs A."/>
            <person name="Gujja S."/>
            <person name="Hansen M."/>
            <person name="Howarth C."/>
            <person name="Imamovic A."/>
            <person name="Ireland A."/>
            <person name="Larimer J."/>
            <person name="McCowan C."/>
            <person name="Murphy C."/>
            <person name="Pearson M."/>
            <person name="Poon T.W."/>
            <person name="Priest M."/>
            <person name="Roberts A."/>
            <person name="Saif S."/>
            <person name="Shea T."/>
            <person name="Sisk P."/>
            <person name="Sykes S."/>
            <person name="Wortman J."/>
            <person name="Nusbaum C."/>
            <person name="Birren B."/>
        </authorList>
    </citation>
    <scope>NUCLEOTIDE SEQUENCE [LARGE SCALE GENOMIC DNA]</scope>
    <source>
        <strain evidence="3 4">CBS 606.96</strain>
    </source>
</reference>
<accession>W9XI31</accession>
<feature type="compositionally biased region" description="Low complexity" evidence="2">
    <location>
        <begin position="314"/>
        <end position="356"/>
    </location>
</feature>
<feature type="compositionally biased region" description="Acidic residues" evidence="2">
    <location>
        <begin position="47"/>
        <end position="74"/>
    </location>
</feature>
<feature type="compositionally biased region" description="Basic and acidic residues" evidence="2">
    <location>
        <begin position="167"/>
        <end position="186"/>
    </location>
</feature>
<protein>
    <submittedName>
        <fullName evidence="3">Uncharacterized protein</fullName>
    </submittedName>
</protein>
<keyword evidence="1" id="KW-0175">Coiled coil</keyword>
<feature type="compositionally biased region" description="Polar residues" evidence="2">
    <location>
        <begin position="78"/>
        <end position="87"/>
    </location>
</feature>
<dbReference type="AlphaFoldDB" id="W9XI31"/>
<sequence length="551" mass="59948">MTMIPPLPASVLAANPAFAKVWNHLATEVLRGDASQKTESDPSMSDVDGDGDGDVDGDVDGDGDGDGDEEEEPEQQAGDDNTPMTLTPAQIRMRASGNGSSRKKRRKFEDQLHDCRVRRMKLQMMRCLLADVAYHGDWHADSQEGSGKEMGTTTTTTTATTTTTTTTKREPVATEARENVVEHHTEIAPQGNSDKNQTDSQTQPTSMSTPTKTAGELRDLLLLISAYLDVRLCSGNATATATATAGSSTNLESDAQRREAEDKDEDTEVLLADDIARLKENIPIIAELVGSRVVEIETVLGDIAAIATDDDADQTSAAPAPSPSPAATSTSTPAATSTSTSTSNLTTTTGTQGPSGTLLSYVQTQLSHISHLRTSTFPERLATVTKQLHTLLDMQRHLLRMQIQHLESSKHGILHRHAMSRLTFLTTVAQAMDLKTRVLVMETQRTMDMEEDDDDETGTGTAAAQRKNRNRIMAQQLRELDAQDAQADQRLAALDDLLAEYEAVDPGLQLMQRLGARYRDLEADMDGVRRHIETLERTLTRTRTSTLQLPA</sequence>